<dbReference type="GO" id="GO:0009007">
    <property type="term" value="F:site-specific DNA-methyltransferase (adenine-specific) activity"/>
    <property type="evidence" value="ECO:0007669"/>
    <property type="project" value="UniProtKB-EC"/>
</dbReference>
<dbReference type="CDD" id="cd02440">
    <property type="entry name" value="AdoMet_MTases"/>
    <property type="match status" value="1"/>
</dbReference>
<dbReference type="GO" id="GO:0032259">
    <property type="term" value="P:methylation"/>
    <property type="evidence" value="ECO:0007669"/>
    <property type="project" value="UniProtKB-KW"/>
</dbReference>
<evidence type="ECO:0000256" key="4">
    <source>
        <dbReference type="ARBA" id="ARBA00022747"/>
    </source>
</evidence>
<dbReference type="InterPro" id="IPR002052">
    <property type="entry name" value="DNA_methylase_N6_adenine_CS"/>
</dbReference>
<feature type="domain" description="TaqI-like C-terminal specificity" evidence="8">
    <location>
        <begin position="499"/>
        <end position="610"/>
    </location>
</feature>
<proteinExistence type="predicted"/>
<dbReference type="Gene3D" id="3.90.220.10">
    <property type="entry name" value="Adenine-n6-DNA-methyltransferase Taqi, Chain A, domain 2"/>
    <property type="match status" value="1"/>
</dbReference>
<dbReference type="InterPro" id="IPR029063">
    <property type="entry name" value="SAM-dependent_MTases_sf"/>
</dbReference>
<dbReference type="STRING" id="871968.DESME_15055"/>
<evidence type="ECO:0000256" key="2">
    <source>
        <dbReference type="ARBA" id="ARBA00022603"/>
    </source>
</evidence>
<accession>W0EGM3</accession>
<evidence type="ECO:0000256" key="3">
    <source>
        <dbReference type="ARBA" id="ARBA00022679"/>
    </source>
</evidence>
<dbReference type="Pfam" id="PF12728">
    <property type="entry name" value="HTH_17"/>
    <property type="match status" value="1"/>
</dbReference>
<gene>
    <name evidence="9" type="ORF">DESME_15055</name>
</gene>
<name>W0EGM3_9FIRM</name>
<reference evidence="9 10" key="1">
    <citation type="submission" date="2013-12" db="EMBL/GenBank/DDBJ databases">
        <authorList>
            <consortium name="DOE Joint Genome Institute"/>
            <person name="Smidt H."/>
            <person name="Huntemann M."/>
            <person name="Han J."/>
            <person name="Chen A."/>
            <person name="Kyrpides N."/>
            <person name="Mavromatis K."/>
            <person name="Markowitz V."/>
            <person name="Palaniappan K."/>
            <person name="Ivanova N."/>
            <person name="Schaumberg A."/>
            <person name="Pati A."/>
            <person name="Liolios K."/>
            <person name="Nordberg H.P."/>
            <person name="Cantor M.N."/>
            <person name="Hua S.X."/>
            <person name="Woyke T."/>
        </authorList>
    </citation>
    <scope>NUCLEOTIDE SEQUENCE [LARGE SCALE GENOMIC DNA]</scope>
    <source>
        <strain evidence="10">DSM 15288</strain>
    </source>
</reference>
<dbReference type="PRINTS" id="PR00507">
    <property type="entry name" value="N12N6MTFRASE"/>
</dbReference>
<keyword evidence="4" id="KW-0680">Restriction system</keyword>
<dbReference type="SUPFAM" id="SSF53335">
    <property type="entry name" value="S-adenosyl-L-methionine-dependent methyltransferases"/>
    <property type="match status" value="1"/>
</dbReference>
<dbReference type="Proteomes" id="UP000010847">
    <property type="component" value="Chromosome"/>
</dbReference>
<dbReference type="EC" id="2.1.1.72" evidence="1"/>
<feature type="domain" description="Helix-turn-helix" evidence="7">
    <location>
        <begin position="13"/>
        <end position="60"/>
    </location>
</feature>
<protein>
    <recommendedName>
        <fullName evidence="1">site-specific DNA-methyltransferase (adenine-specific)</fullName>
        <ecNumber evidence="1">2.1.1.72</ecNumber>
    </recommendedName>
</protein>
<dbReference type="InterPro" id="IPR050953">
    <property type="entry name" value="N4_N6_ade-DNA_methylase"/>
</dbReference>
<dbReference type="InterPro" id="IPR003356">
    <property type="entry name" value="DNA_methylase_A-5"/>
</dbReference>
<dbReference type="GO" id="GO:0008170">
    <property type="term" value="F:N-methyltransferase activity"/>
    <property type="evidence" value="ECO:0007669"/>
    <property type="project" value="InterPro"/>
</dbReference>
<dbReference type="Pfam" id="PF12950">
    <property type="entry name" value="TaqI_C"/>
    <property type="match status" value="1"/>
</dbReference>
<evidence type="ECO:0000313" key="10">
    <source>
        <dbReference type="Proteomes" id="UP000010847"/>
    </source>
</evidence>
<evidence type="ECO:0000313" key="9">
    <source>
        <dbReference type="EMBL" id="AHF08196.1"/>
    </source>
</evidence>
<dbReference type="PANTHER" id="PTHR33841:SF1">
    <property type="entry name" value="DNA METHYLTRANSFERASE A"/>
    <property type="match status" value="1"/>
</dbReference>
<keyword evidence="3" id="KW-0808">Transferase</keyword>
<dbReference type="Gene3D" id="1.10.1660.10">
    <property type="match status" value="1"/>
</dbReference>
<dbReference type="Pfam" id="PF02384">
    <property type="entry name" value="N6_Mtase"/>
    <property type="match status" value="1"/>
</dbReference>
<dbReference type="RefSeq" id="WP_006716946.1">
    <property type="nucleotide sequence ID" value="NZ_CP007032.1"/>
</dbReference>
<dbReference type="SUPFAM" id="SSF116734">
    <property type="entry name" value="DNA methylase specificity domain"/>
    <property type="match status" value="1"/>
</dbReference>
<dbReference type="KEGG" id="dmt:DESME_15055"/>
<evidence type="ECO:0000259" key="7">
    <source>
        <dbReference type="Pfam" id="PF12728"/>
    </source>
</evidence>
<dbReference type="eggNOG" id="COG0286">
    <property type="taxonomic scope" value="Bacteria"/>
</dbReference>
<keyword evidence="2 9" id="KW-0489">Methyltransferase</keyword>
<evidence type="ECO:0000256" key="5">
    <source>
        <dbReference type="ARBA" id="ARBA00047942"/>
    </source>
</evidence>
<dbReference type="GO" id="GO:0003677">
    <property type="term" value="F:DNA binding"/>
    <property type="evidence" value="ECO:0007669"/>
    <property type="project" value="InterPro"/>
</dbReference>
<dbReference type="eggNOG" id="COG0732">
    <property type="taxonomic scope" value="Bacteria"/>
</dbReference>
<dbReference type="EMBL" id="CP007032">
    <property type="protein sequence ID" value="AHF08196.1"/>
    <property type="molecule type" value="Genomic_DNA"/>
</dbReference>
<evidence type="ECO:0000259" key="8">
    <source>
        <dbReference type="Pfam" id="PF12950"/>
    </source>
</evidence>
<dbReference type="Gene3D" id="3.40.50.150">
    <property type="entry name" value="Vaccinia Virus protein VP39"/>
    <property type="match status" value="1"/>
</dbReference>
<dbReference type="GO" id="GO:0009307">
    <property type="term" value="P:DNA restriction-modification system"/>
    <property type="evidence" value="ECO:0007669"/>
    <property type="project" value="UniProtKB-KW"/>
</dbReference>
<dbReference type="InterPro" id="IPR023135">
    <property type="entry name" value="N6_DNA_MeTrfase_TaqI_C"/>
</dbReference>
<dbReference type="InterPro" id="IPR041657">
    <property type="entry name" value="HTH_17"/>
</dbReference>
<dbReference type="AlphaFoldDB" id="W0EGM3"/>
<keyword evidence="10" id="KW-1185">Reference proteome</keyword>
<sequence length="677" mass="77235">MKQLELFSAKDNLMNLEEVSKLLSISTATARNWIKGKKIKPIKSAGREILFAKDEIELLLDNIKSGKEARLKSRRNKSYVSGAFIPKTYIQSKEGIDAVDKITSQINTINLPEGYERIILAEYALKLLLSRELVPFECDSSNCLLHQYITDKVVFGDYSALIDDVLSNVSQLEVKIRELEPALCIPISFLEDQDFLGLLYMSLQSLGERKSNGVYYTPLTVVKDAVDNLKSIHKNTKLLDPCCGTGNFLMYAHKYIQNLEGIYGFDISPLSIALTRINMALVSRTQNIELLYKNFECKDALIGKEALDFDIVIGNPPWGFNYSEDEQTVLKERYQASQAKTVESFCVFTEYASKTIVQNGIVCFVLPQSLLNVKIHQPIRDYLLGSSYIKRIRYWENIFDGVQCPAMTLVFEKIPSGFSIEGMEVVTDQRTFTIKRSRDLDRTNWYFDLTDEEMELIKKIESSVQVTYLKDNADFALGIVTGDNSTYISKVQSEGSEIILRGSDIFKYEFVPSNNYIRFEPERFQQVAPTHLYRAPEKLIYRFICNRLVFAYDNNQTLTLNSANILIPRIPGIGIKYILAILNSSTIQYFFNNKFKSVKILRAHLESLPIPVVSAELQSQIIRKVDEWVEIKDPSEMSKLYEDLDAEVSKLFGLTESDYQIIKTSISKSNPFLLGSK</sequence>
<feature type="domain" description="DNA methylase adenine-specific" evidence="6">
    <location>
        <begin position="207"/>
        <end position="456"/>
    </location>
</feature>
<evidence type="ECO:0000256" key="1">
    <source>
        <dbReference type="ARBA" id="ARBA00011900"/>
    </source>
</evidence>
<dbReference type="REBASE" id="76827">
    <property type="entry name" value="M.Dme15288ORF15055P"/>
</dbReference>
<dbReference type="InterPro" id="IPR025931">
    <property type="entry name" value="TaqI_C"/>
</dbReference>
<organism evidence="9 10">
    <name type="scientific">Desulfitobacterium metallireducens DSM 15288</name>
    <dbReference type="NCBI Taxonomy" id="871968"/>
    <lineage>
        <taxon>Bacteria</taxon>
        <taxon>Bacillati</taxon>
        <taxon>Bacillota</taxon>
        <taxon>Clostridia</taxon>
        <taxon>Eubacteriales</taxon>
        <taxon>Desulfitobacteriaceae</taxon>
        <taxon>Desulfitobacterium</taxon>
    </lineage>
</organism>
<comment type="catalytic activity">
    <reaction evidence="5">
        <text>a 2'-deoxyadenosine in DNA + S-adenosyl-L-methionine = an N(6)-methyl-2'-deoxyadenosine in DNA + S-adenosyl-L-homocysteine + H(+)</text>
        <dbReference type="Rhea" id="RHEA:15197"/>
        <dbReference type="Rhea" id="RHEA-COMP:12418"/>
        <dbReference type="Rhea" id="RHEA-COMP:12419"/>
        <dbReference type="ChEBI" id="CHEBI:15378"/>
        <dbReference type="ChEBI" id="CHEBI:57856"/>
        <dbReference type="ChEBI" id="CHEBI:59789"/>
        <dbReference type="ChEBI" id="CHEBI:90615"/>
        <dbReference type="ChEBI" id="CHEBI:90616"/>
        <dbReference type="EC" id="2.1.1.72"/>
    </reaction>
</comment>
<dbReference type="PANTHER" id="PTHR33841">
    <property type="entry name" value="DNA METHYLTRANSFERASE YEEA-RELATED"/>
    <property type="match status" value="1"/>
</dbReference>
<dbReference type="PROSITE" id="PS00092">
    <property type="entry name" value="N6_MTASE"/>
    <property type="match status" value="1"/>
</dbReference>
<evidence type="ECO:0000259" key="6">
    <source>
        <dbReference type="Pfam" id="PF02384"/>
    </source>
</evidence>
<dbReference type="HOGENOM" id="CLU_029705_0_0_9"/>